<dbReference type="OMA" id="KEHPTDY"/>
<dbReference type="GO" id="GO:0005829">
    <property type="term" value="C:cytosol"/>
    <property type="evidence" value="ECO:0007669"/>
    <property type="project" value="TreeGrafter"/>
</dbReference>
<dbReference type="InParanoid" id="A0A067R190"/>
<dbReference type="eggNOG" id="KOG0937">
    <property type="taxonomic scope" value="Eukaryota"/>
</dbReference>
<dbReference type="GO" id="GO:0016197">
    <property type="term" value="P:endosomal transport"/>
    <property type="evidence" value="ECO:0007669"/>
    <property type="project" value="TreeGrafter"/>
</dbReference>
<dbReference type="PANTHER" id="PTHR16082:SF2">
    <property type="entry name" value="AP-5 COMPLEX SUBUNIT MU-1"/>
    <property type="match status" value="1"/>
</dbReference>
<name>A0A067R190_ZOONE</name>
<dbReference type="InterPro" id="IPR039591">
    <property type="entry name" value="AP5M1"/>
</dbReference>
<dbReference type="InterPro" id="IPR036168">
    <property type="entry name" value="AP2_Mu_C_sf"/>
</dbReference>
<dbReference type="Pfam" id="PF00928">
    <property type="entry name" value="Adap_comp_sub"/>
    <property type="match status" value="1"/>
</dbReference>
<keyword evidence="5" id="KW-0653">Protein transport</keyword>
<evidence type="ECO:0000259" key="9">
    <source>
        <dbReference type="PROSITE" id="PS51072"/>
    </source>
</evidence>
<dbReference type="OrthoDB" id="1877176at2759"/>
<dbReference type="GO" id="GO:0015031">
    <property type="term" value="P:protein transport"/>
    <property type="evidence" value="ECO:0007669"/>
    <property type="project" value="UniProtKB-KW"/>
</dbReference>
<evidence type="ECO:0000313" key="11">
    <source>
        <dbReference type="Proteomes" id="UP000027135"/>
    </source>
</evidence>
<keyword evidence="4" id="KW-0813">Transport</keyword>
<reference evidence="10 11" key="1">
    <citation type="journal article" date="2014" name="Nat. Commun.">
        <title>Molecular traces of alternative social organization in a termite genome.</title>
        <authorList>
            <person name="Terrapon N."/>
            <person name="Li C."/>
            <person name="Robertson H.M."/>
            <person name="Ji L."/>
            <person name="Meng X."/>
            <person name="Booth W."/>
            <person name="Chen Z."/>
            <person name="Childers C.P."/>
            <person name="Glastad K.M."/>
            <person name="Gokhale K."/>
            <person name="Gowin J."/>
            <person name="Gronenberg W."/>
            <person name="Hermansen R.A."/>
            <person name="Hu H."/>
            <person name="Hunt B.G."/>
            <person name="Huylmans A.K."/>
            <person name="Khalil S.M."/>
            <person name="Mitchell R.D."/>
            <person name="Munoz-Torres M.C."/>
            <person name="Mustard J.A."/>
            <person name="Pan H."/>
            <person name="Reese J.T."/>
            <person name="Scharf M.E."/>
            <person name="Sun F."/>
            <person name="Vogel H."/>
            <person name="Xiao J."/>
            <person name="Yang W."/>
            <person name="Yang Z."/>
            <person name="Yang Z."/>
            <person name="Zhou J."/>
            <person name="Zhu J."/>
            <person name="Brent C.S."/>
            <person name="Elsik C.G."/>
            <person name="Goodisman M.A."/>
            <person name="Liberles D.A."/>
            <person name="Roe R.M."/>
            <person name="Vargo E.L."/>
            <person name="Vilcinskas A."/>
            <person name="Wang J."/>
            <person name="Bornberg-Bauer E."/>
            <person name="Korb J."/>
            <person name="Zhang G."/>
            <person name="Liebig J."/>
        </authorList>
    </citation>
    <scope>NUCLEOTIDE SEQUENCE [LARGE SCALE GENOMIC DNA]</scope>
    <source>
        <tissue evidence="10">Whole organism</tissue>
    </source>
</reference>
<comment type="subcellular location">
    <subcellularLocation>
        <location evidence="7">Endomembrane system</location>
        <topology evidence="7">Peripheral membrane protein</topology>
        <orientation evidence="7">Cytoplasmic side</orientation>
    </subcellularLocation>
</comment>
<evidence type="ECO:0000256" key="7">
    <source>
        <dbReference type="ARBA" id="ARBA00029433"/>
    </source>
</evidence>
<evidence type="ECO:0000256" key="1">
    <source>
        <dbReference type="ARBA" id="ARBA00005324"/>
    </source>
</evidence>
<dbReference type="PROSITE" id="PS51072">
    <property type="entry name" value="MHD"/>
    <property type="match status" value="1"/>
</dbReference>
<dbReference type="InterPro" id="IPR028565">
    <property type="entry name" value="MHD"/>
</dbReference>
<dbReference type="Proteomes" id="UP000027135">
    <property type="component" value="Unassembled WGS sequence"/>
</dbReference>
<dbReference type="PANTHER" id="PTHR16082">
    <property type="entry name" value="AP-5 COMPLEX SUBUNIT MU-1"/>
    <property type="match status" value="1"/>
</dbReference>
<accession>A0A067R190</accession>
<evidence type="ECO:0000256" key="4">
    <source>
        <dbReference type="ARBA" id="ARBA00022448"/>
    </source>
</evidence>
<keyword evidence="6" id="KW-0472">Membrane</keyword>
<comment type="similarity">
    <text evidence="1">Belongs to the adaptor complexes medium subunit family.</text>
</comment>
<evidence type="ECO:0000256" key="8">
    <source>
        <dbReference type="ARBA" id="ARBA00030827"/>
    </source>
</evidence>
<dbReference type="Gene3D" id="2.60.40.1170">
    <property type="entry name" value="Mu homology domain, subdomain B"/>
    <property type="match status" value="2"/>
</dbReference>
<dbReference type="STRING" id="136037.A0A067R190"/>
<sequence length="487" mass="53422">MRLRAVWIIAVNKEVSLPLFSRQFSTVETCCKSMFGDEYVGIPPDESFVKALHTEVGLIDAGTFVESRDRCNKPALYPTLEVSLKENKSLWPVVVLENHGLMYCAMPLIPQEMVTQQDKSDISVADLPGISMAVEALTGLIQCVSLTASMTSLTPALTLKLHQFVNTCMPFGSVMCSNPALMSQLINPLGKAKAKQPLWNPVLHKGKSQVVIHVKEEVRCMQFNHSEVRDAIDVYGSVICKSEVEGTVPEICTTLVQPGGNGGLTVNPAVSSVEYTTTTSRLRFRPCNNQPLCHYTLPHLTEAPIYGAYRLRLNNSLATLCMQLQLRAGIKNNFQQLEVQFPFPGLQVSIVRPSPSVGSVSVQSGSTLVWNIGSKFPTKSLGATLNAVCKLRRKTECSSEQQIDGGDVNGWEQYINSCALVLFKIADYTYSGTRVDPQSIVVSTAPKVRCSVTSECVSSQFKVWNSEGEVPVVADMPVQELQNLLIK</sequence>
<organism evidence="10 11">
    <name type="scientific">Zootermopsis nevadensis</name>
    <name type="common">Dampwood termite</name>
    <dbReference type="NCBI Taxonomy" id="136037"/>
    <lineage>
        <taxon>Eukaryota</taxon>
        <taxon>Metazoa</taxon>
        <taxon>Ecdysozoa</taxon>
        <taxon>Arthropoda</taxon>
        <taxon>Hexapoda</taxon>
        <taxon>Insecta</taxon>
        <taxon>Pterygota</taxon>
        <taxon>Neoptera</taxon>
        <taxon>Polyneoptera</taxon>
        <taxon>Dictyoptera</taxon>
        <taxon>Blattodea</taxon>
        <taxon>Blattoidea</taxon>
        <taxon>Termitoidae</taxon>
        <taxon>Termopsidae</taxon>
        <taxon>Zootermopsis</taxon>
    </lineage>
</organism>
<evidence type="ECO:0000256" key="6">
    <source>
        <dbReference type="ARBA" id="ARBA00023136"/>
    </source>
</evidence>
<evidence type="ECO:0000256" key="3">
    <source>
        <dbReference type="ARBA" id="ARBA00021851"/>
    </source>
</evidence>
<dbReference type="GO" id="GO:0005764">
    <property type="term" value="C:lysosome"/>
    <property type="evidence" value="ECO:0007669"/>
    <property type="project" value="TreeGrafter"/>
</dbReference>
<keyword evidence="11" id="KW-1185">Reference proteome</keyword>
<feature type="domain" description="MHD" evidence="9">
    <location>
        <begin position="207"/>
        <end position="464"/>
    </location>
</feature>
<protein>
    <recommendedName>
        <fullName evidence="3">AP-5 complex subunit mu-1</fullName>
    </recommendedName>
    <alternativeName>
        <fullName evidence="8">Adaptor-related protein complex 5 subunit mu-1</fullName>
    </alternativeName>
</protein>
<dbReference type="GO" id="GO:0005770">
    <property type="term" value="C:late endosome"/>
    <property type="evidence" value="ECO:0007669"/>
    <property type="project" value="TreeGrafter"/>
</dbReference>
<evidence type="ECO:0000256" key="5">
    <source>
        <dbReference type="ARBA" id="ARBA00022927"/>
    </source>
</evidence>
<dbReference type="SUPFAM" id="SSF49447">
    <property type="entry name" value="Second domain of Mu2 adaptin subunit (ap50) of ap2 adaptor"/>
    <property type="match status" value="1"/>
</dbReference>
<dbReference type="EMBL" id="KK852785">
    <property type="protein sequence ID" value="KDR16569.1"/>
    <property type="molecule type" value="Genomic_DNA"/>
</dbReference>
<dbReference type="AlphaFoldDB" id="A0A067R190"/>
<gene>
    <name evidence="10" type="ORF">L798_08898</name>
</gene>
<evidence type="ECO:0000256" key="2">
    <source>
        <dbReference type="ARBA" id="ARBA00011174"/>
    </source>
</evidence>
<proteinExistence type="inferred from homology"/>
<comment type="subunit">
    <text evidence="2">Probably part of the adaptor protein complex 5 (AP-5) a tetramer composed of AP5B1, AP5M1, AP5S1 and AP5Z1.</text>
</comment>
<evidence type="ECO:0000313" key="10">
    <source>
        <dbReference type="EMBL" id="KDR16569.1"/>
    </source>
</evidence>
<dbReference type="GO" id="GO:0030119">
    <property type="term" value="C:AP-type membrane coat adaptor complex"/>
    <property type="evidence" value="ECO:0007669"/>
    <property type="project" value="TreeGrafter"/>
</dbReference>